<feature type="region of interest" description="Disordered" evidence="1">
    <location>
        <begin position="58"/>
        <end position="116"/>
    </location>
</feature>
<feature type="compositionally biased region" description="Pro residues" evidence="1">
    <location>
        <begin position="96"/>
        <end position="110"/>
    </location>
</feature>
<gene>
    <name evidence="2" type="ORF">Tci_837185</name>
</gene>
<protein>
    <recommendedName>
        <fullName evidence="3">Integrase, catalytic region, zinc finger, CCHC-type, peptidase aspartic, catalytic</fullName>
    </recommendedName>
</protein>
<reference evidence="2" key="1">
    <citation type="journal article" date="2019" name="Sci. Rep.">
        <title>Draft genome of Tanacetum cinerariifolium, the natural source of mosquito coil.</title>
        <authorList>
            <person name="Yamashiro T."/>
            <person name="Shiraishi A."/>
            <person name="Satake H."/>
            <person name="Nakayama K."/>
        </authorList>
    </citation>
    <scope>NUCLEOTIDE SEQUENCE</scope>
</reference>
<sequence length="158" mass="17031">GELSSHFTKYSSPALTQKVFANMIRVGKGCSGVDTPLFEGILVAQHVDDAADEGAANVNADVVLTTTDEPSTPSPTPHTQPLPPSQDLPSTSQVQPTPPQSPQSQPPSPQQQPQSLHDAKISMDLLYNLLETCTTLTRRVKHLEQDKIAQALEITKLK</sequence>
<evidence type="ECO:0008006" key="3">
    <source>
        <dbReference type="Google" id="ProtNLM"/>
    </source>
</evidence>
<evidence type="ECO:0000256" key="1">
    <source>
        <dbReference type="SAM" id="MobiDB-lite"/>
    </source>
</evidence>
<evidence type="ECO:0000313" key="2">
    <source>
        <dbReference type="EMBL" id="GFC65215.1"/>
    </source>
</evidence>
<name>A0A699QAG1_TANCI</name>
<organism evidence="2">
    <name type="scientific">Tanacetum cinerariifolium</name>
    <name type="common">Dalmatian daisy</name>
    <name type="synonym">Chrysanthemum cinerariifolium</name>
    <dbReference type="NCBI Taxonomy" id="118510"/>
    <lineage>
        <taxon>Eukaryota</taxon>
        <taxon>Viridiplantae</taxon>
        <taxon>Streptophyta</taxon>
        <taxon>Embryophyta</taxon>
        <taxon>Tracheophyta</taxon>
        <taxon>Spermatophyta</taxon>
        <taxon>Magnoliopsida</taxon>
        <taxon>eudicotyledons</taxon>
        <taxon>Gunneridae</taxon>
        <taxon>Pentapetalae</taxon>
        <taxon>asterids</taxon>
        <taxon>campanulids</taxon>
        <taxon>Asterales</taxon>
        <taxon>Asteraceae</taxon>
        <taxon>Asteroideae</taxon>
        <taxon>Anthemideae</taxon>
        <taxon>Anthemidinae</taxon>
        <taxon>Tanacetum</taxon>
    </lineage>
</organism>
<dbReference type="AlphaFoldDB" id="A0A699QAG1"/>
<feature type="compositionally biased region" description="Pro residues" evidence="1">
    <location>
        <begin position="72"/>
        <end position="86"/>
    </location>
</feature>
<feature type="non-terminal residue" evidence="2">
    <location>
        <position position="1"/>
    </location>
</feature>
<accession>A0A699QAG1</accession>
<comment type="caution">
    <text evidence="2">The sequence shown here is derived from an EMBL/GenBank/DDBJ whole genome shotgun (WGS) entry which is preliminary data.</text>
</comment>
<proteinExistence type="predicted"/>
<dbReference type="EMBL" id="BKCJ011005700">
    <property type="protein sequence ID" value="GFC65215.1"/>
    <property type="molecule type" value="Genomic_DNA"/>
</dbReference>